<gene>
    <name evidence="2" type="ORF">FNX44_009415</name>
    <name evidence="1" type="ORF">H3147_15205</name>
</gene>
<dbReference type="Proteomes" id="UP000320857">
    <property type="component" value="Unassembled WGS sequence"/>
</dbReference>
<reference evidence="2 3" key="1">
    <citation type="submission" date="2019-10" db="EMBL/GenBank/DDBJ databases">
        <title>Streptomyces sp. nov., a novel actinobacterium isolated from alkaline environment.</title>
        <authorList>
            <person name="Golinska P."/>
        </authorList>
    </citation>
    <scope>NUCLEOTIDE SEQUENCE [LARGE SCALE GENOMIC DNA]</scope>
    <source>
        <strain evidence="2 3">OF1</strain>
    </source>
</reference>
<sequence length="122" mass="14231">MTFEEIAAHVGRSTRYVAENTRWGRHPEWPQSIGKRGRRQEFHPGDVNAFIATHHTREIPPIQDDRLYTAREVADLAGFAPDTLWSYVTREQWPPADANGQWWGSTVRRALASRRSYRRTRS</sequence>
<reference evidence="4" key="2">
    <citation type="submission" date="2020-05" db="EMBL/GenBank/DDBJ databases">
        <title>Classification of alakaliphilic streptomycetes isolated from an alkaline soil next to Lonar Crater, India and a proposal for the recognition of Streptomyces alkaliterrae sp. nov.</title>
        <authorList>
            <person name="Golinska P."/>
        </authorList>
    </citation>
    <scope>NUCLEOTIDE SEQUENCE [LARGE SCALE GENOMIC DNA]</scope>
    <source>
        <strain evidence="4">OF8</strain>
    </source>
</reference>
<keyword evidence="3" id="KW-1185">Reference proteome</keyword>
<evidence type="ECO:0000313" key="1">
    <source>
        <dbReference type="EMBL" id="MBB1260171.1"/>
    </source>
</evidence>
<organism evidence="2 3">
    <name type="scientific">Streptomyces alkaliterrae</name>
    <dbReference type="NCBI Taxonomy" id="2213162"/>
    <lineage>
        <taxon>Bacteria</taxon>
        <taxon>Bacillati</taxon>
        <taxon>Actinomycetota</taxon>
        <taxon>Actinomycetes</taxon>
        <taxon>Kitasatosporales</taxon>
        <taxon>Streptomycetaceae</taxon>
        <taxon>Streptomyces</taxon>
    </lineage>
</organism>
<dbReference type="EMBL" id="JABJXA010000083">
    <property type="protein sequence ID" value="MBB1260171.1"/>
    <property type="molecule type" value="Genomic_DNA"/>
</dbReference>
<reference evidence="1" key="3">
    <citation type="journal article" name="Syst. Appl. Microbiol.">
        <title>Streptomyces alkaliterrae sp. nov., isolated from an alkaline soil, and emended descriptions of Streptomyces alkaliphilus, Streptomyces calidiresistens and Streptomyces durbertensis.</title>
        <authorList>
            <person name="Swiecimska M."/>
            <person name="Golinska P."/>
            <person name="Nouioui I."/>
            <person name="Wypij M."/>
            <person name="Rai M."/>
            <person name="Sangal V."/>
            <person name="Goodfellow M."/>
        </authorList>
    </citation>
    <scope>NUCLEOTIDE SEQUENCE</scope>
    <source>
        <strain evidence="1">OF8</strain>
    </source>
</reference>
<evidence type="ECO:0000313" key="4">
    <source>
        <dbReference type="Proteomes" id="UP000517765"/>
    </source>
</evidence>
<dbReference type="OrthoDB" id="4215155at2"/>
<dbReference type="RefSeq" id="WP_143647551.1">
    <property type="nucleotide sequence ID" value="NZ_JABJXA010000083.1"/>
</dbReference>
<accession>A0A5P0YP38</accession>
<name>A0A5P0YP38_9ACTN</name>
<proteinExistence type="predicted"/>
<evidence type="ECO:0000313" key="2">
    <source>
        <dbReference type="EMBL" id="MQS02086.1"/>
    </source>
</evidence>
<dbReference type="AlphaFoldDB" id="A0A5P0YP38"/>
<comment type="caution">
    <text evidence="2">The sequence shown here is derived from an EMBL/GenBank/DDBJ whole genome shotgun (WGS) entry which is preliminary data.</text>
</comment>
<evidence type="ECO:0000313" key="3">
    <source>
        <dbReference type="Proteomes" id="UP000320857"/>
    </source>
</evidence>
<protein>
    <recommendedName>
        <fullName evidence="5">Helix-turn-helix domain-containing protein</fullName>
    </recommendedName>
</protein>
<evidence type="ECO:0008006" key="5">
    <source>
        <dbReference type="Google" id="ProtNLM"/>
    </source>
</evidence>
<dbReference type="EMBL" id="VJYK02000071">
    <property type="protein sequence ID" value="MQS02086.1"/>
    <property type="molecule type" value="Genomic_DNA"/>
</dbReference>
<dbReference type="Proteomes" id="UP000517765">
    <property type="component" value="Unassembled WGS sequence"/>
</dbReference>